<organism evidence="3">
    <name type="scientific">Dissoconium aciculare CBS 342.82</name>
    <dbReference type="NCBI Taxonomy" id="1314786"/>
    <lineage>
        <taxon>Eukaryota</taxon>
        <taxon>Fungi</taxon>
        <taxon>Dikarya</taxon>
        <taxon>Ascomycota</taxon>
        <taxon>Pezizomycotina</taxon>
        <taxon>Dothideomycetes</taxon>
        <taxon>Dothideomycetidae</taxon>
        <taxon>Mycosphaerellales</taxon>
        <taxon>Dissoconiaceae</taxon>
        <taxon>Dissoconium</taxon>
    </lineage>
</organism>
<reference evidence="3" key="3">
    <citation type="submission" date="2025-08" db="UniProtKB">
        <authorList>
            <consortium name="RefSeq"/>
        </authorList>
    </citation>
    <scope>IDENTIFICATION</scope>
    <source>
        <strain evidence="3">CBS 342.82</strain>
    </source>
</reference>
<proteinExistence type="predicted"/>
<feature type="non-terminal residue" evidence="3">
    <location>
        <position position="1"/>
    </location>
</feature>
<dbReference type="RefSeq" id="XP_033460968.1">
    <property type="nucleotide sequence ID" value="XM_033600412.1"/>
</dbReference>
<evidence type="ECO:0000259" key="1">
    <source>
        <dbReference type="Pfam" id="PF06985"/>
    </source>
</evidence>
<dbReference type="AlphaFoldDB" id="A0A6J3MAS7"/>
<name>A0A6J3MAS7_9PEZI</name>
<keyword evidence="2" id="KW-1185">Reference proteome</keyword>
<dbReference type="OrthoDB" id="2958217at2759"/>
<dbReference type="Proteomes" id="UP000504637">
    <property type="component" value="Unplaced"/>
</dbReference>
<feature type="non-terminal residue" evidence="3">
    <location>
        <position position="308"/>
    </location>
</feature>
<dbReference type="Pfam" id="PF06985">
    <property type="entry name" value="HET"/>
    <property type="match status" value="1"/>
</dbReference>
<reference evidence="3" key="1">
    <citation type="submission" date="2020-01" db="EMBL/GenBank/DDBJ databases">
        <authorList>
            <consortium name="DOE Joint Genome Institute"/>
            <person name="Haridas S."/>
            <person name="Albert R."/>
            <person name="Binder M."/>
            <person name="Bloem J."/>
            <person name="Labutti K."/>
            <person name="Salamov A."/>
            <person name="Andreopoulos B."/>
            <person name="Baker S.E."/>
            <person name="Barry K."/>
            <person name="Bills G."/>
            <person name="Bluhm B.H."/>
            <person name="Cannon C."/>
            <person name="Castanera R."/>
            <person name="Culley D.E."/>
            <person name="Daum C."/>
            <person name="Ezra D."/>
            <person name="Gonzalez J.B."/>
            <person name="Henrissat B."/>
            <person name="Kuo A."/>
            <person name="Liang C."/>
            <person name="Lipzen A."/>
            <person name="Lutzoni F."/>
            <person name="Magnuson J."/>
            <person name="Mondo S."/>
            <person name="Nolan M."/>
            <person name="Ohm R."/>
            <person name="Pangilinan J."/>
            <person name="Park H.-J."/>
            <person name="Ramirez L."/>
            <person name="Alfaro M."/>
            <person name="Sun H."/>
            <person name="Tritt A."/>
            <person name="Yoshinaga Y."/>
            <person name="Zwiers L.-H."/>
            <person name="Turgeon B.G."/>
            <person name="Goodwin S.B."/>
            <person name="Spatafora J.W."/>
            <person name="Crous P.W."/>
            <person name="Grigoriev I.V."/>
        </authorList>
    </citation>
    <scope>NUCLEOTIDE SEQUENCE</scope>
    <source>
        <strain evidence="3">CBS 342.82</strain>
    </source>
</reference>
<evidence type="ECO:0000313" key="2">
    <source>
        <dbReference type="Proteomes" id="UP000504637"/>
    </source>
</evidence>
<reference evidence="3" key="2">
    <citation type="submission" date="2020-04" db="EMBL/GenBank/DDBJ databases">
        <authorList>
            <consortium name="NCBI Genome Project"/>
        </authorList>
    </citation>
    <scope>NUCLEOTIDE SEQUENCE</scope>
    <source>
        <strain evidence="3">CBS 342.82</strain>
    </source>
</reference>
<dbReference type="GeneID" id="54358212"/>
<sequence>CLDLVKAWFEDCVQNHKECEPVSRDWYPTRLLHLDNDYARLIICDEERPTGPYATLSHCWGKEPFKVLNKSTLAQFRNGIPIATFLASFRDAMRVVLSLGLKYIWIDCCTIFQGDDDFSRLDFEQEAKLMHLVYANGAINIGAASAGNPYHGCFPSRAPLKTLWRWVMQERTLSNRMVHFTDSQILWTCNTCGRFEAAPIASHPKATEKYRETQSHLLFLWNVIMQQYSALDLTYPERDKLYAIAGVGTQVARLLGYTYINGIMMEMLPSSLLWSALEDDETGVRPQRTQNRSLPSWSWASMDGPVNF</sequence>
<evidence type="ECO:0000313" key="3">
    <source>
        <dbReference type="RefSeq" id="XP_033460968.1"/>
    </source>
</evidence>
<feature type="domain" description="Heterokaryon incompatibility" evidence="1">
    <location>
        <begin position="53"/>
        <end position="169"/>
    </location>
</feature>
<dbReference type="InterPro" id="IPR010730">
    <property type="entry name" value="HET"/>
</dbReference>
<accession>A0A6J3MAS7</accession>
<dbReference type="PANTHER" id="PTHR33112">
    <property type="entry name" value="DOMAIN PROTEIN, PUTATIVE-RELATED"/>
    <property type="match status" value="1"/>
</dbReference>
<protein>
    <recommendedName>
        <fullName evidence="1">Heterokaryon incompatibility domain-containing protein</fullName>
    </recommendedName>
</protein>
<dbReference type="PANTHER" id="PTHR33112:SF16">
    <property type="entry name" value="HETEROKARYON INCOMPATIBILITY DOMAIN-CONTAINING PROTEIN"/>
    <property type="match status" value="1"/>
</dbReference>
<gene>
    <name evidence="3" type="ORF">K489DRAFT_300759</name>
</gene>